<name>D8R4L5_SELML</name>
<proteinExistence type="inferred from homology"/>
<dbReference type="FunFam" id="3.40.50.2000:FF:000078">
    <property type="entry name" value="Glycosyltransferase"/>
    <property type="match status" value="1"/>
</dbReference>
<dbReference type="PROSITE" id="PS00375">
    <property type="entry name" value="UDPGT"/>
    <property type="match status" value="1"/>
</dbReference>
<evidence type="ECO:0000313" key="7">
    <source>
        <dbReference type="Proteomes" id="UP000001514"/>
    </source>
</evidence>
<organism evidence="7">
    <name type="scientific">Selaginella moellendorffii</name>
    <name type="common">Spikemoss</name>
    <dbReference type="NCBI Taxonomy" id="88036"/>
    <lineage>
        <taxon>Eukaryota</taxon>
        <taxon>Viridiplantae</taxon>
        <taxon>Streptophyta</taxon>
        <taxon>Embryophyta</taxon>
        <taxon>Tracheophyta</taxon>
        <taxon>Lycopodiopsida</taxon>
        <taxon>Selaginellales</taxon>
        <taxon>Selaginellaceae</taxon>
        <taxon>Selaginella</taxon>
    </lineage>
</organism>
<comment type="similarity">
    <text evidence="1 4">Belongs to the UDP-glycosyltransferase family.</text>
</comment>
<dbReference type="SUPFAM" id="SSF53756">
    <property type="entry name" value="UDP-Glycosyltransferase/glycogen phosphorylase"/>
    <property type="match status" value="1"/>
</dbReference>
<dbReference type="PANTHER" id="PTHR11926:SF774">
    <property type="entry name" value="UDP-GLYCOSYLTRANSFERASE 85A1-RELATED"/>
    <property type="match status" value="1"/>
</dbReference>
<dbReference type="InterPro" id="IPR002213">
    <property type="entry name" value="UDP_glucos_trans"/>
</dbReference>
<dbReference type="PANTHER" id="PTHR11926">
    <property type="entry name" value="GLUCOSYL/GLUCURONOSYL TRANSFERASES"/>
    <property type="match status" value="1"/>
</dbReference>
<gene>
    <name evidence="6" type="ORF">SELMODRAFT_167957</name>
</gene>
<dbReference type="EC" id="2.4.1.-" evidence="5"/>
<accession>D8R4L5</accession>
<evidence type="ECO:0000256" key="2">
    <source>
        <dbReference type="ARBA" id="ARBA00022676"/>
    </source>
</evidence>
<dbReference type="EMBL" id="GL377571">
    <property type="protein sequence ID" value="EFJ33492.1"/>
    <property type="molecule type" value="Genomic_DNA"/>
</dbReference>
<keyword evidence="3 4" id="KW-0808">Transferase</keyword>
<evidence type="ECO:0000256" key="3">
    <source>
        <dbReference type="ARBA" id="ARBA00022679"/>
    </source>
</evidence>
<dbReference type="FunCoup" id="D8R4L5">
    <property type="interactions" value="533"/>
</dbReference>
<dbReference type="GO" id="GO:0035251">
    <property type="term" value="F:UDP-glucosyltransferase activity"/>
    <property type="evidence" value="ECO:0000318"/>
    <property type="project" value="GO_Central"/>
</dbReference>
<keyword evidence="7" id="KW-1185">Reference proteome</keyword>
<dbReference type="Pfam" id="PF00201">
    <property type="entry name" value="UDPGT"/>
    <property type="match status" value="1"/>
</dbReference>
<evidence type="ECO:0000256" key="1">
    <source>
        <dbReference type="ARBA" id="ARBA00009995"/>
    </source>
</evidence>
<dbReference type="Gene3D" id="3.40.50.2000">
    <property type="entry name" value="Glycogen Phosphorylase B"/>
    <property type="match status" value="2"/>
</dbReference>
<dbReference type="Gramene" id="EFJ33492">
    <property type="protein sequence ID" value="EFJ33492"/>
    <property type="gene ID" value="SELMODRAFT_167957"/>
</dbReference>
<evidence type="ECO:0000256" key="5">
    <source>
        <dbReference type="RuleBase" id="RU362057"/>
    </source>
</evidence>
<evidence type="ECO:0000313" key="6">
    <source>
        <dbReference type="EMBL" id="EFJ33492.1"/>
    </source>
</evidence>
<evidence type="ECO:0000256" key="4">
    <source>
        <dbReference type="RuleBase" id="RU003718"/>
    </source>
</evidence>
<dbReference type="AlphaFoldDB" id="D8R4L5"/>
<dbReference type="CDD" id="cd03784">
    <property type="entry name" value="GT1_Gtf-like"/>
    <property type="match status" value="1"/>
</dbReference>
<dbReference type="Proteomes" id="UP000001514">
    <property type="component" value="Unassembled WGS sequence"/>
</dbReference>
<dbReference type="KEGG" id="smo:SELMODRAFT_167957"/>
<sequence>MGSSTGAEGLAPHAAVLPIPTLGHITPFLHLSRTLASRGFVITFINTEGNHRDLKDVVSQEESFGYGGGIRFETVPGIQASEADFTAPETRQIFFEAVMAMQGPVESLLIRSMARDDDLVPPVSCFISDMLLPWSAEVARRTGIPEVKFWTASASCVLLDCSFPRMLEKGDVPVQETSDPDSVIDFIPGIDSLSIKDIPSSLLTSTPEGLERRSRIFSRNKEAACIFLNTVEELERKVVAAIQELLRPAKFLTIGPLLPSSFLSDHPADENTVSAEGVWKEDMHCLSWLDEREPRSVLYVSFGSMATLKANQIEKLALGLESSGQPFLWVMRPNLVSESEAPNFCEDFVVRTKSQGLVISWAPQLQVLKHPSVGGFLTHCGWNSTLEAVCSGVPLLCWPCFAEQHLNCKIIVDDWKVGLSFFRGSCHGVASKEVVHQVIRRLMVEDPGKEIRKRAIELRNEIRSTVTEGGSSDRNLSAFVDLISKRLV</sequence>
<dbReference type="InterPro" id="IPR035595">
    <property type="entry name" value="UDP_glycos_trans_CS"/>
</dbReference>
<dbReference type="InParanoid" id="D8R4L5"/>
<dbReference type="eggNOG" id="KOG1192">
    <property type="taxonomic scope" value="Eukaryota"/>
</dbReference>
<dbReference type="HOGENOM" id="CLU_001724_0_0_1"/>
<protein>
    <recommendedName>
        <fullName evidence="5">Glycosyltransferase</fullName>
        <ecNumber evidence="5">2.4.1.-</ecNumber>
    </recommendedName>
</protein>
<keyword evidence="2 4" id="KW-0328">Glycosyltransferase</keyword>
<dbReference type="OMA" id="NDRNICR"/>
<reference evidence="6 7" key="1">
    <citation type="journal article" date="2011" name="Science">
        <title>The Selaginella genome identifies genetic changes associated with the evolution of vascular plants.</title>
        <authorList>
            <person name="Banks J.A."/>
            <person name="Nishiyama T."/>
            <person name="Hasebe M."/>
            <person name="Bowman J.L."/>
            <person name="Gribskov M."/>
            <person name="dePamphilis C."/>
            <person name="Albert V.A."/>
            <person name="Aono N."/>
            <person name="Aoyama T."/>
            <person name="Ambrose B.A."/>
            <person name="Ashton N.W."/>
            <person name="Axtell M.J."/>
            <person name="Barker E."/>
            <person name="Barker M.S."/>
            <person name="Bennetzen J.L."/>
            <person name="Bonawitz N.D."/>
            <person name="Chapple C."/>
            <person name="Cheng C."/>
            <person name="Correa L.G."/>
            <person name="Dacre M."/>
            <person name="DeBarry J."/>
            <person name="Dreyer I."/>
            <person name="Elias M."/>
            <person name="Engstrom E.M."/>
            <person name="Estelle M."/>
            <person name="Feng L."/>
            <person name="Finet C."/>
            <person name="Floyd S.K."/>
            <person name="Frommer W.B."/>
            <person name="Fujita T."/>
            <person name="Gramzow L."/>
            <person name="Gutensohn M."/>
            <person name="Harholt J."/>
            <person name="Hattori M."/>
            <person name="Heyl A."/>
            <person name="Hirai T."/>
            <person name="Hiwatashi Y."/>
            <person name="Ishikawa M."/>
            <person name="Iwata M."/>
            <person name="Karol K.G."/>
            <person name="Koehler B."/>
            <person name="Kolukisaoglu U."/>
            <person name="Kubo M."/>
            <person name="Kurata T."/>
            <person name="Lalonde S."/>
            <person name="Li K."/>
            <person name="Li Y."/>
            <person name="Litt A."/>
            <person name="Lyons E."/>
            <person name="Manning G."/>
            <person name="Maruyama T."/>
            <person name="Michael T.P."/>
            <person name="Mikami K."/>
            <person name="Miyazaki S."/>
            <person name="Morinaga S."/>
            <person name="Murata T."/>
            <person name="Mueller-Roeber B."/>
            <person name="Nelson D.R."/>
            <person name="Obara M."/>
            <person name="Oguri Y."/>
            <person name="Olmstead R.G."/>
            <person name="Onodera N."/>
            <person name="Petersen B.L."/>
            <person name="Pils B."/>
            <person name="Prigge M."/>
            <person name="Rensing S.A."/>
            <person name="Riano-Pachon D.M."/>
            <person name="Roberts A.W."/>
            <person name="Sato Y."/>
            <person name="Scheller H.V."/>
            <person name="Schulz B."/>
            <person name="Schulz C."/>
            <person name="Shakirov E.V."/>
            <person name="Shibagaki N."/>
            <person name="Shinohara N."/>
            <person name="Shippen D.E."/>
            <person name="Soerensen I."/>
            <person name="Sotooka R."/>
            <person name="Sugimoto N."/>
            <person name="Sugita M."/>
            <person name="Sumikawa N."/>
            <person name="Tanurdzic M."/>
            <person name="Theissen G."/>
            <person name="Ulvskov P."/>
            <person name="Wakazuki S."/>
            <person name="Weng J.K."/>
            <person name="Willats W.W."/>
            <person name="Wipf D."/>
            <person name="Wolf P.G."/>
            <person name="Yang L."/>
            <person name="Zimmer A.D."/>
            <person name="Zhu Q."/>
            <person name="Mitros T."/>
            <person name="Hellsten U."/>
            <person name="Loque D."/>
            <person name="Otillar R."/>
            <person name="Salamov A."/>
            <person name="Schmutz J."/>
            <person name="Shapiro H."/>
            <person name="Lindquist E."/>
            <person name="Lucas S."/>
            <person name="Rokhsar D."/>
            <person name="Grigoriev I.V."/>
        </authorList>
    </citation>
    <scope>NUCLEOTIDE SEQUENCE [LARGE SCALE GENOMIC DNA]</scope>
</reference>